<keyword evidence="5" id="KW-0418">Kinase</keyword>
<feature type="region of interest" description="Disordered" evidence="7">
    <location>
        <begin position="1"/>
        <end position="42"/>
    </location>
</feature>
<dbReference type="AlphaFoldDB" id="A0AA36BPL5"/>
<keyword evidence="2" id="KW-0723">Serine/threonine-protein kinase</keyword>
<feature type="region of interest" description="Disordered" evidence="7">
    <location>
        <begin position="173"/>
        <end position="201"/>
    </location>
</feature>
<keyword evidence="4" id="KW-0547">Nucleotide-binding</keyword>
<dbReference type="EMBL" id="OX597834">
    <property type="protein sequence ID" value="CAI9738198.1"/>
    <property type="molecule type" value="Genomic_DNA"/>
</dbReference>
<proteinExistence type="inferred from homology"/>
<dbReference type="Proteomes" id="UP001162480">
    <property type="component" value="Chromosome 21"/>
</dbReference>
<dbReference type="GO" id="GO:0004709">
    <property type="term" value="F:MAP kinase kinase kinase activity"/>
    <property type="evidence" value="ECO:0007669"/>
    <property type="project" value="TreeGrafter"/>
</dbReference>
<evidence type="ECO:0000256" key="3">
    <source>
        <dbReference type="ARBA" id="ARBA00022679"/>
    </source>
</evidence>
<evidence type="ECO:0000313" key="8">
    <source>
        <dbReference type="EMBL" id="CAI9738198.1"/>
    </source>
</evidence>
<evidence type="ECO:0000256" key="1">
    <source>
        <dbReference type="ARBA" id="ARBA00006529"/>
    </source>
</evidence>
<feature type="compositionally biased region" description="Polar residues" evidence="7">
    <location>
        <begin position="173"/>
        <end position="199"/>
    </location>
</feature>
<sequence>MTQVSQYFQGADKPLEYPQQTDVDTTEAPAYRSPPVTSTNNFVSTSSSILTYTTPTGKTGTYSDTVCQPVDRVDQGVNPNLSMHQYMYPCPYNYQPFSAPASLAASRENLLENRNNPNTAGQIAVEQSRVAHPALGHRRSGSYGNNIPIRNNYDSLFRSTSVNMLPYTDLINGQASGPTSTSRSNSPVKPLQHGNSLSDMVSHPSAANVEQMYPFPVVDTTSYDNIGLNSNSYLMQLDRLEQQHQPLTPYPTCKESMDIYNEHILLAQKYMNAKINFQYLMQKKKELIEDYGSGDTYISEKERDLRTAEYNNLKLLSENLRKQVQQLKKD</sequence>
<comment type="similarity">
    <text evidence="1">Belongs to the protein kinase superfamily. STE Ser/Thr protein kinase family. MAP kinase kinase kinase subfamily.</text>
</comment>
<dbReference type="GO" id="GO:0005524">
    <property type="term" value="F:ATP binding"/>
    <property type="evidence" value="ECO:0007669"/>
    <property type="project" value="UniProtKB-KW"/>
</dbReference>
<organism evidence="8 9">
    <name type="scientific">Octopus vulgaris</name>
    <name type="common">Common octopus</name>
    <dbReference type="NCBI Taxonomy" id="6645"/>
    <lineage>
        <taxon>Eukaryota</taxon>
        <taxon>Metazoa</taxon>
        <taxon>Spiralia</taxon>
        <taxon>Lophotrochozoa</taxon>
        <taxon>Mollusca</taxon>
        <taxon>Cephalopoda</taxon>
        <taxon>Coleoidea</taxon>
        <taxon>Octopodiformes</taxon>
        <taxon>Octopoda</taxon>
        <taxon>Incirrata</taxon>
        <taxon>Octopodidae</taxon>
        <taxon>Octopus</taxon>
    </lineage>
</organism>
<evidence type="ECO:0000256" key="7">
    <source>
        <dbReference type="SAM" id="MobiDB-lite"/>
    </source>
</evidence>
<evidence type="ECO:0000256" key="5">
    <source>
        <dbReference type="ARBA" id="ARBA00022777"/>
    </source>
</evidence>
<gene>
    <name evidence="8" type="ORF">OCTVUL_1B002052</name>
</gene>
<dbReference type="GO" id="GO:0007254">
    <property type="term" value="P:JNK cascade"/>
    <property type="evidence" value="ECO:0007669"/>
    <property type="project" value="TreeGrafter"/>
</dbReference>
<reference evidence="8" key="1">
    <citation type="submission" date="2023-08" db="EMBL/GenBank/DDBJ databases">
        <authorList>
            <person name="Alioto T."/>
            <person name="Alioto T."/>
            <person name="Gomez Garrido J."/>
        </authorList>
    </citation>
    <scope>NUCLEOTIDE SEQUENCE</scope>
</reference>
<evidence type="ECO:0000256" key="6">
    <source>
        <dbReference type="ARBA" id="ARBA00022840"/>
    </source>
</evidence>
<keyword evidence="3" id="KW-0808">Transferase</keyword>
<dbReference type="PANTHER" id="PTHR46716:SF1">
    <property type="entry name" value="MITOGEN-ACTIVATED PROTEIN KINASE KINASE KINASE 7"/>
    <property type="match status" value="1"/>
</dbReference>
<protein>
    <recommendedName>
        <fullName evidence="10">Mitogen-activated protein kinase kinase kinase</fullName>
    </recommendedName>
</protein>
<dbReference type="GO" id="GO:0043123">
    <property type="term" value="P:positive regulation of canonical NF-kappaB signal transduction"/>
    <property type="evidence" value="ECO:0007669"/>
    <property type="project" value="TreeGrafter"/>
</dbReference>
<evidence type="ECO:0000256" key="4">
    <source>
        <dbReference type="ARBA" id="ARBA00022741"/>
    </source>
</evidence>
<name>A0AA36BPL5_OCTVU</name>
<dbReference type="PANTHER" id="PTHR46716">
    <property type="entry name" value="MITOGEN-ACTIVATED PROTEIN KINASE KINASE KINASE 7"/>
    <property type="match status" value="1"/>
</dbReference>
<keyword evidence="9" id="KW-1185">Reference proteome</keyword>
<keyword evidence="6" id="KW-0067">ATP-binding</keyword>
<evidence type="ECO:0000256" key="2">
    <source>
        <dbReference type="ARBA" id="ARBA00022527"/>
    </source>
</evidence>
<evidence type="ECO:0000313" key="9">
    <source>
        <dbReference type="Proteomes" id="UP001162480"/>
    </source>
</evidence>
<dbReference type="GO" id="GO:0006955">
    <property type="term" value="P:immune response"/>
    <property type="evidence" value="ECO:0007669"/>
    <property type="project" value="TreeGrafter"/>
</dbReference>
<evidence type="ECO:0008006" key="10">
    <source>
        <dbReference type="Google" id="ProtNLM"/>
    </source>
</evidence>
<accession>A0AA36BPL5</accession>